<protein>
    <submittedName>
        <fullName evidence="5">Uncharacterized protein</fullName>
    </submittedName>
</protein>
<feature type="region of interest" description="Disordered" evidence="4">
    <location>
        <begin position="123"/>
        <end position="146"/>
    </location>
</feature>
<dbReference type="GO" id="GO:0016042">
    <property type="term" value="P:lipid catabolic process"/>
    <property type="evidence" value="ECO:0007669"/>
    <property type="project" value="UniProtKB-KW"/>
</dbReference>
<comment type="caution">
    <text evidence="5">The sequence shown here is derived from an EMBL/GenBank/DDBJ whole genome shotgun (WGS) entry which is preliminary data.</text>
</comment>
<dbReference type="Gene3D" id="3.40.1090.10">
    <property type="entry name" value="Cytosolic phospholipase A2 catalytic domain"/>
    <property type="match status" value="1"/>
</dbReference>
<dbReference type="AlphaFoldDB" id="A0A150FZH7"/>
<dbReference type="SUPFAM" id="SSF52151">
    <property type="entry name" value="FabD/lysophospholipase-like"/>
    <property type="match status" value="1"/>
</dbReference>
<dbReference type="OrthoDB" id="545248at2759"/>
<evidence type="ECO:0000256" key="2">
    <source>
        <dbReference type="ARBA" id="ARBA00022801"/>
    </source>
</evidence>
<evidence type="ECO:0000313" key="6">
    <source>
        <dbReference type="Proteomes" id="UP000075714"/>
    </source>
</evidence>
<evidence type="ECO:0000256" key="3">
    <source>
        <dbReference type="ARBA" id="ARBA00022963"/>
    </source>
</evidence>
<dbReference type="STRING" id="33097.A0A150FZH7"/>
<name>A0A150FZH7_GONPE</name>
<dbReference type="PANTHER" id="PTHR32241:SF3">
    <property type="entry name" value="PATATIN-LIKE PROTEIN 6"/>
    <property type="match status" value="1"/>
</dbReference>
<evidence type="ECO:0000256" key="1">
    <source>
        <dbReference type="ARBA" id="ARBA00010240"/>
    </source>
</evidence>
<dbReference type="GO" id="GO:0016787">
    <property type="term" value="F:hydrolase activity"/>
    <property type="evidence" value="ECO:0007669"/>
    <property type="project" value="UniProtKB-KW"/>
</dbReference>
<reference evidence="6" key="1">
    <citation type="journal article" date="2016" name="Nat. Commun.">
        <title>The Gonium pectorale genome demonstrates co-option of cell cycle regulation during the evolution of multicellularity.</title>
        <authorList>
            <person name="Hanschen E.R."/>
            <person name="Marriage T.N."/>
            <person name="Ferris P.J."/>
            <person name="Hamaji T."/>
            <person name="Toyoda A."/>
            <person name="Fujiyama A."/>
            <person name="Neme R."/>
            <person name="Noguchi H."/>
            <person name="Minakuchi Y."/>
            <person name="Suzuki M."/>
            <person name="Kawai-Toyooka H."/>
            <person name="Smith D.R."/>
            <person name="Sparks H."/>
            <person name="Anderson J."/>
            <person name="Bakaric R."/>
            <person name="Luria V."/>
            <person name="Karger A."/>
            <person name="Kirschner M.W."/>
            <person name="Durand P.M."/>
            <person name="Michod R.E."/>
            <person name="Nozaki H."/>
            <person name="Olson B.J."/>
        </authorList>
    </citation>
    <scope>NUCLEOTIDE SEQUENCE [LARGE SCALE GENOMIC DNA]</scope>
    <source>
        <strain evidence="6">NIES-2863</strain>
    </source>
</reference>
<keyword evidence="6" id="KW-1185">Reference proteome</keyword>
<dbReference type="EMBL" id="LSYV01000129">
    <property type="protein sequence ID" value="KXZ42625.1"/>
    <property type="molecule type" value="Genomic_DNA"/>
</dbReference>
<gene>
    <name evidence="5" type="ORF">GPECTOR_129g555</name>
</gene>
<dbReference type="PANTHER" id="PTHR32241">
    <property type="entry name" value="PATATIN-LIKE PROTEIN 6"/>
    <property type="match status" value="1"/>
</dbReference>
<proteinExistence type="inferred from homology"/>
<keyword evidence="3" id="KW-0442">Lipid degradation</keyword>
<keyword evidence="2" id="KW-0378">Hydrolase</keyword>
<keyword evidence="3" id="KW-0443">Lipid metabolism</keyword>
<comment type="similarity">
    <text evidence="1">Belongs to the patatin family.</text>
</comment>
<organism evidence="5 6">
    <name type="scientific">Gonium pectorale</name>
    <name type="common">Green alga</name>
    <dbReference type="NCBI Taxonomy" id="33097"/>
    <lineage>
        <taxon>Eukaryota</taxon>
        <taxon>Viridiplantae</taxon>
        <taxon>Chlorophyta</taxon>
        <taxon>core chlorophytes</taxon>
        <taxon>Chlorophyceae</taxon>
        <taxon>CS clade</taxon>
        <taxon>Chlamydomonadales</taxon>
        <taxon>Volvocaceae</taxon>
        <taxon>Gonium</taxon>
    </lineage>
</organism>
<accession>A0A150FZH7</accession>
<dbReference type="Proteomes" id="UP000075714">
    <property type="component" value="Unassembled WGS sequence"/>
</dbReference>
<evidence type="ECO:0000256" key="4">
    <source>
        <dbReference type="SAM" id="MobiDB-lite"/>
    </source>
</evidence>
<evidence type="ECO:0000313" key="5">
    <source>
        <dbReference type="EMBL" id="KXZ42625.1"/>
    </source>
</evidence>
<dbReference type="InterPro" id="IPR016035">
    <property type="entry name" value="Acyl_Trfase/lysoPLipase"/>
</dbReference>
<sequence length="553" mass="59703">MANNLVAPLPLEDGQVLVELEDAIKRTVWDNRDSMLPKDKREYLEAFLMEHESVKHALEVEEEKSNAADGVWNSVKRHIKIHLGDFFDQLAGTSTGGLLALYFASEGGKERYTVPKDFLPALEGAPDGKPSAAEHHLWDGAGSQEPRGSATGAVALYLSQADTIFPGQLLPFANVVRAGINSDHAMHGKEGLERVLKGAFGEPQDVSALKLSDAKHDVAVSAVDLSSGRSAFFYRSKALGNKAPSPQPHGGTAAAAHWGLALNLRRSVNNAAANKGKVLVRRAPGGLETAAAGGGPAPSKGLGLGRLEEVDQGDEAVQAASWIAPVELHHMDFPMFMVARATSAAPGFLPYIAIKCGDEDKERTFVDGGLANNNPTWVGLTAMLAKYEDNALETTAILSLGTGTAWAGEDQMDLDLRKMVILAMNANGEDKENILDMLYNGILRRPAGQLLRVQLSADARRPEFDLELDTDEVAALSTMDDSKQDLLKRYIKLGKLLAERNRDRLRWWVECFIFGLKDPATAHMPPLRVNSEAVKAASRPMVEVTMAEGPAGH</sequence>